<evidence type="ECO:0000259" key="1">
    <source>
        <dbReference type="SMART" id="SM00881"/>
    </source>
</evidence>
<proteinExistence type="predicted"/>
<accession>A0A1U7M6E8</accession>
<dbReference type="Pfam" id="PF13380">
    <property type="entry name" value="CoA_binding_2"/>
    <property type="match status" value="1"/>
</dbReference>
<evidence type="ECO:0000313" key="3">
    <source>
        <dbReference type="Proteomes" id="UP000186112"/>
    </source>
</evidence>
<dbReference type="InterPro" id="IPR003781">
    <property type="entry name" value="CoA-bd"/>
</dbReference>
<dbReference type="Gene3D" id="3.40.50.720">
    <property type="entry name" value="NAD(P)-binding Rossmann-like Domain"/>
    <property type="match status" value="1"/>
</dbReference>
<reference evidence="2 3" key="1">
    <citation type="submission" date="2016-02" db="EMBL/GenBank/DDBJ databases">
        <title>Genome sequence of Tissierella creatinophila DSM 6911.</title>
        <authorList>
            <person name="Poehlein A."/>
            <person name="Daniel R."/>
        </authorList>
    </citation>
    <scope>NUCLEOTIDE SEQUENCE [LARGE SCALE GENOMIC DNA]</scope>
    <source>
        <strain evidence="2 3">DSM 6911</strain>
    </source>
</reference>
<dbReference type="SUPFAM" id="SSF51735">
    <property type="entry name" value="NAD(P)-binding Rossmann-fold domains"/>
    <property type="match status" value="1"/>
</dbReference>
<dbReference type="PANTHER" id="PTHR33303:SF2">
    <property type="entry name" value="COA-BINDING DOMAIN-CONTAINING PROTEIN"/>
    <property type="match status" value="1"/>
</dbReference>
<sequence length="132" mass="15503">MDFEKIKQEMLDKKKWVVVGVTKKKDRWGYKIWKKLKEHDYETYGVSPNYEEIEGEKIYSSLMDLPENIDVLDMVVSPQIAMNILDEAKATNIEYIFFQPGTYNEKVIEKASSLGFKYLIDDCIYATLRGQE</sequence>
<dbReference type="SMART" id="SM00881">
    <property type="entry name" value="CoA_binding"/>
    <property type="match status" value="1"/>
</dbReference>
<comment type="caution">
    <text evidence="2">The sequence shown here is derived from an EMBL/GenBank/DDBJ whole genome shotgun (WGS) entry which is preliminary data.</text>
</comment>
<dbReference type="EMBL" id="LTDM01000015">
    <property type="protein sequence ID" value="OLS02855.1"/>
    <property type="molecule type" value="Genomic_DNA"/>
</dbReference>
<dbReference type="PANTHER" id="PTHR33303">
    <property type="entry name" value="CYTOPLASMIC PROTEIN-RELATED"/>
    <property type="match status" value="1"/>
</dbReference>
<name>A0A1U7M6E8_TISCR</name>
<dbReference type="Proteomes" id="UP000186112">
    <property type="component" value="Unassembled WGS sequence"/>
</dbReference>
<protein>
    <recommendedName>
        <fullName evidence="1">CoA-binding domain-containing protein</fullName>
    </recommendedName>
</protein>
<dbReference type="RefSeq" id="WP_075725981.1">
    <property type="nucleotide sequence ID" value="NZ_LTDM01000015.1"/>
</dbReference>
<dbReference type="OrthoDB" id="9804695at2"/>
<organism evidence="2 3">
    <name type="scientific">Tissierella creatinophila DSM 6911</name>
    <dbReference type="NCBI Taxonomy" id="1123403"/>
    <lineage>
        <taxon>Bacteria</taxon>
        <taxon>Bacillati</taxon>
        <taxon>Bacillota</taxon>
        <taxon>Tissierellia</taxon>
        <taxon>Tissierellales</taxon>
        <taxon>Tissierellaceae</taxon>
        <taxon>Tissierella</taxon>
    </lineage>
</organism>
<dbReference type="AlphaFoldDB" id="A0A1U7M6E8"/>
<dbReference type="InterPro" id="IPR036291">
    <property type="entry name" value="NAD(P)-bd_dom_sf"/>
</dbReference>
<gene>
    <name evidence="2" type="ORF">TICRE_11280</name>
</gene>
<feature type="domain" description="CoA-binding" evidence="1">
    <location>
        <begin position="10"/>
        <end position="102"/>
    </location>
</feature>
<keyword evidence="3" id="KW-1185">Reference proteome</keyword>
<evidence type="ECO:0000313" key="2">
    <source>
        <dbReference type="EMBL" id="OLS02855.1"/>
    </source>
</evidence>